<feature type="chain" id="PRO_5039302541" evidence="2">
    <location>
        <begin position="24"/>
        <end position="452"/>
    </location>
</feature>
<dbReference type="Gene3D" id="3.40.50.11550">
    <property type="match status" value="1"/>
</dbReference>
<dbReference type="Pfam" id="PF00595">
    <property type="entry name" value="PDZ"/>
    <property type="match status" value="1"/>
</dbReference>
<evidence type="ECO:0000256" key="2">
    <source>
        <dbReference type="SAM" id="SignalP"/>
    </source>
</evidence>
<reference evidence="4" key="2">
    <citation type="submission" date="2021-04" db="EMBL/GenBank/DDBJ databases">
        <authorList>
            <person name="Gilroy R."/>
        </authorList>
    </citation>
    <scope>NUCLEOTIDE SEQUENCE</scope>
    <source>
        <strain evidence="4">CHK186-16707</strain>
    </source>
</reference>
<feature type="domain" description="PDZ" evidence="3">
    <location>
        <begin position="351"/>
        <end position="423"/>
    </location>
</feature>
<dbReference type="PROSITE" id="PS51257">
    <property type="entry name" value="PROKAR_LIPOPROTEIN"/>
    <property type="match status" value="1"/>
</dbReference>
<reference evidence="4" key="1">
    <citation type="journal article" date="2021" name="PeerJ">
        <title>Extensive microbial diversity within the chicken gut microbiome revealed by metagenomics and culture.</title>
        <authorList>
            <person name="Gilroy R."/>
            <person name="Ravi A."/>
            <person name="Getino M."/>
            <person name="Pursley I."/>
            <person name="Horton D.L."/>
            <person name="Alikhan N.F."/>
            <person name="Baker D."/>
            <person name="Gharbi K."/>
            <person name="Hall N."/>
            <person name="Watson M."/>
            <person name="Adriaenssens E.M."/>
            <person name="Foster-Nyarko E."/>
            <person name="Jarju S."/>
            <person name="Secka A."/>
            <person name="Antonio M."/>
            <person name="Oren A."/>
            <person name="Chaudhuri R.R."/>
            <person name="La Ragione R."/>
            <person name="Hildebrand F."/>
            <person name="Pallen M.J."/>
        </authorList>
    </citation>
    <scope>NUCLEOTIDE SEQUENCE</scope>
    <source>
        <strain evidence="4">CHK186-16707</strain>
    </source>
</reference>
<evidence type="ECO:0000313" key="4">
    <source>
        <dbReference type="EMBL" id="HJA07965.1"/>
    </source>
</evidence>
<dbReference type="EMBL" id="DXAN01000003">
    <property type="protein sequence ID" value="HJA07965.1"/>
    <property type="molecule type" value="Genomic_DNA"/>
</dbReference>
<dbReference type="Gene3D" id="2.30.42.10">
    <property type="match status" value="1"/>
</dbReference>
<dbReference type="PROSITE" id="PS50106">
    <property type="entry name" value="PDZ"/>
    <property type="match status" value="1"/>
</dbReference>
<dbReference type="CDD" id="cd00136">
    <property type="entry name" value="PDZ_canonical"/>
    <property type="match status" value="1"/>
</dbReference>
<evidence type="ECO:0000259" key="3">
    <source>
        <dbReference type="PROSITE" id="PS50106"/>
    </source>
</evidence>
<keyword evidence="4" id="KW-0449">Lipoprotein</keyword>
<accession>A0A9D2KKB4</accession>
<dbReference type="SUPFAM" id="SSF159501">
    <property type="entry name" value="EreA/ChaN-like"/>
    <property type="match status" value="1"/>
</dbReference>
<name>A0A9D2KKB4_9BACT</name>
<evidence type="ECO:0000313" key="5">
    <source>
        <dbReference type="Proteomes" id="UP000824225"/>
    </source>
</evidence>
<dbReference type="InterPro" id="IPR007314">
    <property type="entry name" value="Cofac_haem-bd_dom"/>
</dbReference>
<feature type="region of interest" description="Disordered" evidence="1">
    <location>
        <begin position="431"/>
        <end position="452"/>
    </location>
</feature>
<dbReference type="InterPro" id="IPR036034">
    <property type="entry name" value="PDZ_sf"/>
</dbReference>
<dbReference type="SUPFAM" id="SSF50156">
    <property type="entry name" value="PDZ domain-like"/>
    <property type="match status" value="1"/>
</dbReference>
<feature type="signal peptide" evidence="2">
    <location>
        <begin position="1"/>
        <end position="23"/>
    </location>
</feature>
<comment type="caution">
    <text evidence="4">The sequence shown here is derived from an EMBL/GenBank/DDBJ whole genome shotgun (WGS) entry which is preliminary data.</text>
</comment>
<dbReference type="InterPro" id="IPR001478">
    <property type="entry name" value="PDZ"/>
</dbReference>
<dbReference type="Proteomes" id="UP000824225">
    <property type="component" value="Unassembled WGS sequence"/>
</dbReference>
<dbReference type="SMART" id="SM00228">
    <property type="entry name" value="PDZ"/>
    <property type="match status" value="1"/>
</dbReference>
<sequence length="452" mass="48518">MLRCCVPLAVMAVTLTLSGCLHSRPSLPADGADATPFPILLRPDGSRVSAAEFRALVPSYNYILAAEEHTNRCHHQAQAALLAEARAAWRDAARGAAHADPSAADPVLALEMLPAEANDALAVLDAASRSRADLAHNAPWNSLWIESWGYPFDLYQSVFLAADAGATDAALPVRGLNLPRRVVQAVMRGGLEAVAQEDRHLLPTDMPPMPPEQLEALAPYKAVHAEFQTTKPDAFTPDAAFDRGNHFELVMRLWDNGMGLTAARLRVELERPVFLLAGWGHASPNWGIPRAIRHYDPAATVLTITPVPDNISETEARSGLLPEQALKAPTRTDIRDRLFLFCPPAPPRARLGFTLRPEADAEGIAVDAVTPDSTAARAGLRPGDHLLEADGTPVRTARDVHRAAVSALTRHDDLRLLVLRPEGGPVVLTLPLPRSSEGRSASGALSGTPGRP</sequence>
<evidence type="ECO:0000256" key="1">
    <source>
        <dbReference type="SAM" id="MobiDB-lite"/>
    </source>
</evidence>
<gene>
    <name evidence="4" type="ORF">H9962_02065</name>
</gene>
<proteinExistence type="predicted"/>
<dbReference type="Pfam" id="PF04187">
    <property type="entry name" value="Cofac_haem_bdg"/>
    <property type="match status" value="1"/>
</dbReference>
<protein>
    <submittedName>
        <fullName evidence="4">ChaN family lipoprotein</fullName>
    </submittedName>
</protein>
<dbReference type="AlphaFoldDB" id="A0A9D2KKB4"/>
<keyword evidence="2" id="KW-0732">Signal</keyword>
<organism evidence="4 5">
    <name type="scientific">Candidatus Mailhella merdigallinarum</name>
    <dbReference type="NCBI Taxonomy" id="2838658"/>
    <lineage>
        <taxon>Bacteria</taxon>
        <taxon>Pseudomonadati</taxon>
        <taxon>Thermodesulfobacteriota</taxon>
        <taxon>Desulfovibrionia</taxon>
        <taxon>Desulfovibrionales</taxon>
        <taxon>Desulfovibrionaceae</taxon>
        <taxon>Mailhella</taxon>
    </lineage>
</organism>